<accession>A0A8J3E3R9</accession>
<feature type="domain" description="Leucine-binding protein" evidence="5">
    <location>
        <begin position="36"/>
        <end position="373"/>
    </location>
</feature>
<feature type="chain" id="PRO_5035308897" evidence="4">
    <location>
        <begin position="31"/>
        <end position="409"/>
    </location>
</feature>
<dbReference type="Proteomes" id="UP000646365">
    <property type="component" value="Unassembled WGS sequence"/>
</dbReference>
<evidence type="ECO:0000313" key="6">
    <source>
        <dbReference type="EMBL" id="GGF21081.1"/>
    </source>
</evidence>
<dbReference type="CDD" id="cd06327">
    <property type="entry name" value="PBP1_SBP-like"/>
    <property type="match status" value="1"/>
</dbReference>
<dbReference type="InterPro" id="IPR028081">
    <property type="entry name" value="Leu-bd"/>
</dbReference>
<gene>
    <name evidence="6" type="ORF">GCM10011611_28970</name>
</gene>
<reference evidence="6" key="2">
    <citation type="submission" date="2020-09" db="EMBL/GenBank/DDBJ databases">
        <authorList>
            <person name="Sun Q."/>
            <person name="Zhou Y."/>
        </authorList>
    </citation>
    <scope>NUCLEOTIDE SEQUENCE</scope>
    <source>
        <strain evidence="6">CGMCC 1.15725</strain>
    </source>
</reference>
<sequence>MRIPFRRAGFAAALLPALAVPLAAPSTAKAEIPNNTLKIGILNDQSGPFADQSGKGSVAAAELAVDDFKKEAGPLKVEILYGDHQNKPDIGSNIVRQWVDQDGVTAVADAVNSGVGLAVNQILKDKNRTFVATNVGTSDLTGKFCQPTTVQWNMDTWAMGNATARTLYKQGGKNWYFISFDYALGQALQRDATDALSKLGGTVVGSVKHPLGTTDFASYLLQAQSSGAKVVAFADTGGDLITGVKQANEFGITPNQTLAGLFTQITDVEAMGLKAAQGLIVTESFYWDLNDATRAFSKRFAEKMGGKMPTANQANVYSSVLAYLRAAKAANTIDGDKVIAQMRKATIQDPLIGPVTVRPDGRAVHAMYVFRVKKPEQSKGKWDDYELVDTIPPDQAFRPLADGGCPLVH</sequence>
<reference evidence="6" key="1">
    <citation type="journal article" date="2014" name="Int. J. Syst. Evol. Microbiol.">
        <title>Complete genome sequence of Corynebacterium casei LMG S-19264T (=DSM 44701T), isolated from a smear-ripened cheese.</title>
        <authorList>
            <consortium name="US DOE Joint Genome Institute (JGI-PGF)"/>
            <person name="Walter F."/>
            <person name="Albersmeier A."/>
            <person name="Kalinowski J."/>
            <person name="Ruckert C."/>
        </authorList>
    </citation>
    <scope>NUCLEOTIDE SEQUENCE</scope>
    <source>
        <strain evidence="6">CGMCC 1.15725</strain>
    </source>
</reference>
<evidence type="ECO:0000259" key="5">
    <source>
        <dbReference type="Pfam" id="PF13458"/>
    </source>
</evidence>
<dbReference type="EMBL" id="BMJQ01000007">
    <property type="protein sequence ID" value="GGF21081.1"/>
    <property type="molecule type" value="Genomic_DNA"/>
</dbReference>
<dbReference type="InterPro" id="IPR051010">
    <property type="entry name" value="BCAA_transport"/>
</dbReference>
<organism evidence="6 7">
    <name type="scientific">Aliidongia dinghuensis</name>
    <dbReference type="NCBI Taxonomy" id="1867774"/>
    <lineage>
        <taxon>Bacteria</taxon>
        <taxon>Pseudomonadati</taxon>
        <taxon>Pseudomonadota</taxon>
        <taxon>Alphaproteobacteria</taxon>
        <taxon>Rhodospirillales</taxon>
        <taxon>Dongiaceae</taxon>
        <taxon>Aliidongia</taxon>
    </lineage>
</organism>
<feature type="signal peptide" evidence="4">
    <location>
        <begin position="1"/>
        <end position="30"/>
    </location>
</feature>
<dbReference type="GO" id="GO:0006865">
    <property type="term" value="P:amino acid transport"/>
    <property type="evidence" value="ECO:0007669"/>
    <property type="project" value="UniProtKB-KW"/>
</dbReference>
<dbReference type="PANTHER" id="PTHR30483:SF6">
    <property type="entry name" value="PERIPLASMIC BINDING PROTEIN OF ABC TRANSPORTER FOR NATURAL AMINO ACIDS"/>
    <property type="match status" value="1"/>
</dbReference>
<dbReference type="InterPro" id="IPR028082">
    <property type="entry name" value="Peripla_BP_I"/>
</dbReference>
<protein>
    <submittedName>
        <fullName evidence="6">ABC transporter permease</fullName>
    </submittedName>
</protein>
<dbReference type="PANTHER" id="PTHR30483">
    <property type="entry name" value="LEUCINE-SPECIFIC-BINDING PROTEIN"/>
    <property type="match status" value="1"/>
</dbReference>
<evidence type="ECO:0000256" key="2">
    <source>
        <dbReference type="ARBA" id="ARBA00022729"/>
    </source>
</evidence>
<keyword evidence="7" id="KW-1185">Reference proteome</keyword>
<dbReference type="RefSeq" id="WP_189046923.1">
    <property type="nucleotide sequence ID" value="NZ_BMJQ01000007.1"/>
</dbReference>
<dbReference type="AlphaFoldDB" id="A0A8J3E3R9"/>
<dbReference type="SUPFAM" id="SSF53822">
    <property type="entry name" value="Periplasmic binding protein-like I"/>
    <property type="match status" value="1"/>
</dbReference>
<dbReference type="Gene3D" id="3.40.50.2300">
    <property type="match status" value="2"/>
</dbReference>
<proteinExistence type="inferred from homology"/>
<name>A0A8J3E3R9_9PROT</name>
<keyword evidence="2 4" id="KW-0732">Signal</keyword>
<evidence type="ECO:0000256" key="1">
    <source>
        <dbReference type="ARBA" id="ARBA00010062"/>
    </source>
</evidence>
<comment type="caution">
    <text evidence="6">The sequence shown here is derived from an EMBL/GenBank/DDBJ whole genome shotgun (WGS) entry which is preliminary data.</text>
</comment>
<keyword evidence="3" id="KW-0029">Amino-acid transport</keyword>
<evidence type="ECO:0000256" key="4">
    <source>
        <dbReference type="SAM" id="SignalP"/>
    </source>
</evidence>
<comment type="similarity">
    <text evidence="1">Belongs to the leucine-binding protein family.</text>
</comment>
<evidence type="ECO:0000313" key="7">
    <source>
        <dbReference type="Proteomes" id="UP000646365"/>
    </source>
</evidence>
<keyword evidence="3" id="KW-0813">Transport</keyword>
<evidence type="ECO:0000256" key="3">
    <source>
        <dbReference type="ARBA" id="ARBA00022970"/>
    </source>
</evidence>
<dbReference type="Pfam" id="PF13458">
    <property type="entry name" value="Peripla_BP_6"/>
    <property type="match status" value="1"/>
</dbReference>